<evidence type="ECO:0000259" key="3">
    <source>
        <dbReference type="Pfam" id="PF01926"/>
    </source>
</evidence>
<dbReference type="EMBL" id="JAUSUE010000019">
    <property type="protein sequence ID" value="MDQ0204688.1"/>
    <property type="molecule type" value="Genomic_DNA"/>
</dbReference>
<evidence type="ECO:0000313" key="6">
    <source>
        <dbReference type="EMBL" id="MDQ0204688.1"/>
    </source>
</evidence>
<dbReference type="RefSeq" id="WP_307225001.1">
    <property type="nucleotide sequence ID" value="NZ_CP116940.1"/>
</dbReference>
<evidence type="ECO:0000259" key="5">
    <source>
        <dbReference type="Pfam" id="PF18133"/>
    </source>
</evidence>
<keyword evidence="1" id="KW-0547">Nucleotide-binding</keyword>
<dbReference type="NCBIfam" id="TIGR03918">
    <property type="entry name" value="GTP_HydF"/>
    <property type="match status" value="1"/>
</dbReference>
<feature type="domain" description="G" evidence="3">
    <location>
        <begin position="13"/>
        <end position="128"/>
    </location>
</feature>
<dbReference type="Pfam" id="PF18133">
    <property type="entry name" value="HydF_tetramer"/>
    <property type="match status" value="1"/>
</dbReference>
<dbReference type="InterPro" id="IPR005225">
    <property type="entry name" value="Small_GTP-bd"/>
</dbReference>
<dbReference type="PANTHER" id="PTHR42714:SF6">
    <property type="entry name" value="TRANSLATION INITIATION FACTOR IF-2"/>
    <property type="match status" value="1"/>
</dbReference>
<dbReference type="InterPro" id="IPR041606">
    <property type="entry name" value="HydF_dimer"/>
</dbReference>
<sequence length="403" mass="44932">MDLNATPSANRTHIAFFGVRNAGKSSVMNAVTGQNIAIVSDIKGTTTDPVYKAMELLPLGPVTIIDTPGIDDEGTLGQLRIEKTKQVLRKTDIAVLVVDAAKNMTSADHDMLKLFKEQKIPYVVAYNKIDKGTVPPVNTDNEHIVFISAKENKGIFELKERLAHLVKNEDEKTLLKDIVSSDDTVILVIPIDKAAPKGRLILPQQQTIREILDVGATAVITQDDKLAKTISELNVKPKLVITDSQAFENVNKQTPKDILLTSFSILFSRYKGNLLSQMKAVKTFDFLKDGDEVLVAEGCTHHRQCDDIGTVKLPRWIKDYTKTEPKFVFSSGTQFPDNLEKYKLIIHCGGCMLNEKEMQYRLACAKKQKVPMTNYGTAIAYMNGILKRSVQVFADIDEHYTDF</sequence>
<accession>A0ABT9YAL5</accession>
<evidence type="ECO:0000256" key="2">
    <source>
        <dbReference type="ARBA" id="ARBA00023134"/>
    </source>
</evidence>
<dbReference type="CDD" id="cd00880">
    <property type="entry name" value="Era_like"/>
    <property type="match status" value="1"/>
</dbReference>
<evidence type="ECO:0000313" key="7">
    <source>
        <dbReference type="Proteomes" id="UP001239167"/>
    </source>
</evidence>
<dbReference type="NCBIfam" id="TIGR00231">
    <property type="entry name" value="small_GTP"/>
    <property type="match status" value="1"/>
</dbReference>
<dbReference type="Proteomes" id="UP001239167">
    <property type="component" value="Unassembled WGS sequence"/>
</dbReference>
<dbReference type="Gene3D" id="3.40.50.11420">
    <property type="match status" value="1"/>
</dbReference>
<protein>
    <submittedName>
        <fullName evidence="6">[FeFe] hydrogenase H-cluster maturation GTPase HydF</fullName>
    </submittedName>
</protein>
<dbReference type="Gene3D" id="3.40.50.300">
    <property type="entry name" value="P-loop containing nucleotide triphosphate hydrolases"/>
    <property type="match status" value="1"/>
</dbReference>
<gene>
    <name evidence="6" type="ORF">J2S01_002420</name>
</gene>
<dbReference type="InterPro" id="IPR023873">
    <property type="entry name" value="FeFe-hyd_GTPase_HydF"/>
</dbReference>
<evidence type="ECO:0000259" key="4">
    <source>
        <dbReference type="Pfam" id="PF18128"/>
    </source>
</evidence>
<dbReference type="Pfam" id="PF01926">
    <property type="entry name" value="MMR_HSR1"/>
    <property type="match status" value="1"/>
</dbReference>
<reference evidence="6 7" key="1">
    <citation type="submission" date="2023-07" db="EMBL/GenBank/DDBJ databases">
        <title>Genomic Encyclopedia of Type Strains, Phase IV (KMG-IV): sequencing the most valuable type-strain genomes for metagenomic binning, comparative biology and taxonomic classification.</title>
        <authorList>
            <person name="Goeker M."/>
        </authorList>
    </citation>
    <scope>NUCLEOTIDE SEQUENCE [LARGE SCALE GENOMIC DNA]</scope>
    <source>
        <strain evidence="6 7">DSM 16980</strain>
    </source>
</reference>
<keyword evidence="7" id="KW-1185">Reference proteome</keyword>
<organism evidence="6 7">
    <name type="scientific">Pectinatus haikarae</name>
    <dbReference type="NCBI Taxonomy" id="349096"/>
    <lineage>
        <taxon>Bacteria</taxon>
        <taxon>Bacillati</taxon>
        <taxon>Bacillota</taxon>
        <taxon>Negativicutes</taxon>
        <taxon>Selenomonadales</taxon>
        <taxon>Selenomonadaceae</taxon>
        <taxon>Pectinatus</taxon>
    </lineage>
</organism>
<dbReference type="PANTHER" id="PTHR42714">
    <property type="entry name" value="TRNA MODIFICATION GTPASE GTPBP3"/>
    <property type="match status" value="1"/>
</dbReference>
<evidence type="ECO:0000256" key="1">
    <source>
        <dbReference type="ARBA" id="ARBA00022741"/>
    </source>
</evidence>
<proteinExistence type="predicted"/>
<name>A0ABT9YAL5_9FIRM</name>
<comment type="caution">
    <text evidence="6">The sequence shown here is derived from an EMBL/GenBank/DDBJ whole genome shotgun (WGS) entry which is preliminary data.</text>
</comment>
<dbReference type="Pfam" id="PF18128">
    <property type="entry name" value="HydF_dimer"/>
    <property type="match status" value="1"/>
</dbReference>
<dbReference type="InterPro" id="IPR027417">
    <property type="entry name" value="P-loop_NTPase"/>
</dbReference>
<feature type="domain" description="Hydrogen maturase F tetramerization" evidence="5">
    <location>
        <begin position="278"/>
        <end position="391"/>
    </location>
</feature>
<feature type="domain" description="Hydrogen maturase F dimerization" evidence="4">
    <location>
        <begin position="174"/>
        <end position="272"/>
    </location>
</feature>
<keyword evidence="2" id="KW-0342">GTP-binding</keyword>
<dbReference type="SUPFAM" id="SSF52540">
    <property type="entry name" value="P-loop containing nucleoside triphosphate hydrolases"/>
    <property type="match status" value="1"/>
</dbReference>
<dbReference type="InterPro" id="IPR040644">
    <property type="entry name" value="HydF_tetramer"/>
</dbReference>
<dbReference type="InterPro" id="IPR006073">
    <property type="entry name" value="GTP-bd"/>
</dbReference>
<dbReference type="Gene3D" id="3.40.50.11410">
    <property type="match status" value="1"/>
</dbReference>